<dbReference type="RefSeq" id="WP_222992090.1">
    <property type="nucleotide sequence ID" value="NZ_JAINVV010000011.1"/>
</dbReference>
<keyword evidence="2" id="KW-1185">Reference proteome</keyword>
<accession>A0ABS7PUF2</accession>
<evidence type="ECO:0000313" key="2">
    <source>
        <dbReference type="Proteomes" id="UP000706039"/>
    </source>
</evidence>
<gene>
    <name evidence="1" type="ORF">K7G82_21945</name>
</gene>
<protein>
    <submittedName>
        <fullName evidence="1">Uncharacterized protein</fullName>
    </submittedName>
</protein>
<sequence>MTRDYFDQLLELAADIVVLVDAERTLDKRDWKKAKEQHDGLEAKFKEVRNKYVDALLGTPEGHAEAYELVVDDIEQIKATCDPSWLPAVNYTSDSLLPYLKKESGRNPRTRKAIKSAPWVLAGIGAITYFGIRFWSATPISHTIETKEGIQERAAAIAKLLRYDEWMQTHVRKGGWLKGILFWPIEPNEEEIKGAGEFAGLAYEAQKISVERFDCLAIPRGHGERPSKEELDYLQKTAEYLRGSNVKWSATPVFAVVDAAKAVGKC</sequence>
<dbReference type="Proteomes" id="UP000706039">
    <property type="component" value="Unassembled WGS sequence"/>
</dbReference>
<evidence type="ECO:0000313" key="1">
    <source>
        <dbReference type="EMBL" id="MBY8824981.1"/>
    </source>
</evidence>
<proteinExistence type="predicted"/>
<dbReference type="EMBL" id="JAINVV010000011">
    <property type="protein sequence ID" value="MBY8824981.1"/>
    <property type="molecule type" value="Genomic_DNA"/>
</dbReference>
<comment type="caution">
    <text evidence="1">The sequence shown here is derived from an EMBL/GenBank/DDBJ whole genome shotgun (WGS) entry which is preliminary data.</text>
</comment>
<name>A0ABS7PUF2_9SPHN</name>
<reference evidence="1 2" key="1">
    <citation type="submission" date="2021-08" db="EMBL/GenBank/DDBJ databases">
        <authorList>
            <person name="Tuo L."/>
        </authorList>
    </citation>
    <scope>NUCLEOTIDE SEQUENCE [LARGE SCALE GENOMIC DNA]</scope>
    <source>
        <strain evidence="1 2">JCM 31229</strain>
    </source>
</reference>
<organism evidence="1 2">
    <name type="scientific">Sphingomonas colocasiae</name>
    <dbReference type="NCBI Taxonomy" id="1848973"/>
    <lineage>
        <taxon>Bacteria</taxon>
        <taxon>Pseudomonadati</taxon>
        <taxon>Pseudomonadota</taxon>
        <taxon>Alphaproteobacteria</taxon>
        <taxon>Sphingomonadales</taxon>
        <taxon>Sphingomonadaceae</taxon>
        <taxon>Sphingomonas</taxon>
    </lineage>
</organism>